<comment type="caution">
    <text evidence="10">The sequence shown here is derived from an EMBL/GenBank/DDBJ whole genome shotgun (WGS) entry which is preliminary data.</text>
</comment>
<dbReference type="InterPro" id="IPR053859">
    <property type="entry name" value="MVD-like_N"/>
</dbReference>
<dbReference type="InterPro" id="IPR041431">
    <property type="entry name" value="Mvd1_C"/>
</dbReference>
<evidence type="ECO:0000256" key="3">
    <source>
        <dbReference type="ARBA" id="ARBA00022516"/>
    </source>
</evidence>
<dbReference type="PANTHER" id="PTHR10977:SF3">
    <property type="entry name" value="DIPHOSPHOMEVALONATE DECARBOXYLASE"/>
    <property type="match status" value="1"/>
</dbReference>
<feature type="domain" description="Mvd1 C-terminal" evidence="8">
    <location>
        <begin position="178"/>
        <end position="312"/>
    </location>
</feature>
<dbReference type="GO" id="GO:0005524">
    <property type="term" value="F:ATP binding"/>
    <property type="evidence" value="ECO:0007669"/>
    <property type="project" value="UniProtKB-KW"/>
</dbReference>
<dbReference type="InterPro" id="IPR005935">
    <property type="entry name" value="Mev_decarb"/>
</dbReference>
<dbReference type="Gene3D" id="3.30.70.890">
    <property type="entry name" value="GHMP kinase, C-terminal domain"/>
    <property type="match status" value="1"/>
</dbReference>
<dbReference type="SUPFAM" id="SSF54211">
    <property type="entry name" value="Ribosomal protein S5 domain 2-like"/>
    <property type="match status" value="1"/>
</dbReference>
<evidence type="ECO:0000256" key="1">
    <source>
        <dbReference type="ARBA" id="ARBA00008831"/>
    </source>
</evidence>
<dbReference type="STRING" id="1423734.FC83_GL002351"/>
<evidence type="ECO:0000256" key="4">
    <source>
        <dbReference type="ARBA" id="ARBA00022741"/>
    </source>
</evidence>
<evidence type="ECO:0000256" key="2">
    <source>
        <dbReference type="ARBA" id="ARBA00012296"/>
    </source>
</evidence>
<proteinExistence type="inferred from homology"/>
<dbReference type="EMBL" id="AZGA01000002">
    <property type="protein sequence ID" value="KRM36479.1"/>
    <property type="molecule type" value="Genomic_DNA"/>
</dbReference>
<dbReference type="GO" id="GO:0004163">
    <property type="term" value="F:diphosphomevalonate decarboxylase activity"/>
    <property type="evidence" value="ECO:0007669"/>
    <property type="project" value="UniProtKB-EC"/>
</dbReference>
<evidence type="ECO:0000259" key="9">
    <source>
        <dbReference type="Pfam" id="PF22700"/>
    </source>
</evidence>
<dbReference type="InterPro" id="IPR036554">
    <property type="entry name" value="GHMP_kinase_C_sf"/>
</dbReference>
<dbReference type="PIRSF" id="PIRSF015950">
    <property type="entry name" value="Mev_P_decrbx"/>
    <property type="match status" value="1"/>
</dbReference>
<dbReference type="Proteomes" id="UP000051236">
    <property type="component" value="Unassembled WGS sequence"/>
</dbReference>
<reference evidence="10 11" key="1">
    <citation type="journal article" date="2015" name="Genome Announc.">
        <title>Expanding the biotechnology potential of lactobacilli through comparative genomics of 213 strains and associated genera.</title>
        <authorList>
            <person name="Sun Z."/>
            <person name="Harris H.M."/>
            <person name="McCann A."/>
            <person name="Guo C."/>
            <person name="Argimon S."/>
            <person name="Zhang W."/>
            <person name="Yang X."/>
            <person name="Jeffery I.B."/>
            <person name="Cooney J.C."/>
            <person name="Kagawa T.F."/>
            <person name="Liu W."/>
            <person name="Song Y."/>
            <person name="Salvetti E."/>
            <person name="Wrobel A."/>
            <person name="Rasinkangas P."/>
            <person name="Parkhill J."/>
            <person name="Rea M.C."/>
            <person name="O'Sullivan O."/>
            <person name="Ritari J."/>
            <person name="Douillard F.P."/>
            <person name="Paul Ross R."/>
            <person name="Yang R."/>
            <person name="Briner A.E."/>
            <person name="Felis G.E."/>
            <person name="de Vos W.M."/>
            <person name="Barrangou R."/>
            <person name="Klaenhammer T.R."/>
            <person name="Caufield P.W."/>
            <person name="Cui Y."/>
            <person name="Zhang H."/>
            <person name="O'Toole P.W."/>
        </authorList>
    </citation>
    <scope>NUCLEOTIDE SEQUENCE [LARGE SCALE GENOMIC DNA]</scope>
    <source>
        <strain evidence="10 11">DSM 18527</strain>
    </source>
</reference>
<organism evidence="10 11">
    <name type="scientific">Agrilactobacillus composti DSM 18527 = JCM 14202</name>
    <dbReference type="NCBI Taxonomy" id="1423734"/>
    <lineage>
        <taxon>Bacteria</taxon>
        <taxon>Bacillati</taxon>
        <taxon>Bacillota</taxon>
        <taxon>Bacilli</taxon>
        <taxon>Lactobacillales</taxon>
        <taxon>Lactobacillaceae</taxon>
        <taxon>Agrilactobacillus</taxon>
    </lineage>
</organism>
<keyword evidence="11" id="KW-1185">Reference proteome</keyword>
<keyword evidence="5" id="KW-0067">ATP-binding</keyword>
<dbReference type="Gene3D" id="3.30.230.10">
    <property type="match status" value="1"/>
</dbReference>
<dbReference type="GO" id="GO:0005829">
    <property type="term" value="C:cytosol"/>
    <property type="evidence" value="ECO:0007669"/>
    <property type="project" value="InterPro"/>
</dbReference>
<dbReference type="eggNOG" id="COG3407">
    <property type="taxonomic scope" value="Bacteria"/>
</dbReference>
<dbReference type="InterPro" id="IPR029765">
    <property type="entry name" value="Mev_diP_decarb"/>
</dbReference>
<keyword evidence="3" id="KW-0444">Lipid biosynthesis</keyword>
<dbReference type="OrthoDB" id="5498344at2"/>
<dbReference type="PATRIC" id="fig|1423734.3.peg.2385"/>
<evidence type="ECO:0000256" key="5">
    <source>
        <dbReference type="ARBA" id="ARBA00022840"/>
    </source>
</evidence>
<protein>
    <recommendedName>
        <fullName evidence="2">diphosphomevalonate decarboxylase</fullName>
        <ecNumber evidence="2">4.1.1.33</ecNumber>
    </recommendedName>
</protein>
<keyword evidence="6" id="KW-0443">Lipid metabolism</keyword>
<dbReference type="PANTHER" id="PTHR10977">
    <property type="entry name" value="DIPHOSPHOMEVALONATE DECARBOXYLASE"/>
    <property type="match status" value="1"/>
</dbReference>
<dbReference type="EC" id="4.1.1.33" evidence="2"/>
<dbReference type="Pfam" id="PF18376">
    <property type="entry name" value="MDD_C"/>
    <property type="match status" value="1"/>
</dbReference>
<dbReference type="Pfam" id="PF22700">
    <property type="entry name" value="MVD-like_N"/>
    <property type="match status" value="1"/>
</dbReference>
<dbReference type="NCBIfam" id="TIGR01240">
    <property type="entry name" value="mevDPdecarb"/>
    <property type="match status" value="1"/>
</dbReference>
<dbReference type="InterPro" id="IPR014721">
    <property type="entry name" value="Ribsml_uS5_D2-typ_fold_subgr"/>
</dbReference>
<comment type="similarity">
    <text evidence="1">Belongs to the diphosphomevalonate decarboxylase family.</text>
</comment>
<gene>
    <name evidence="10" type="ORF">FC83_GL002351</name>
</gene>
<dbReference type="RefSeq" id="WP_035455896.1">
    <property type="nucleotide sequence ID" value="NZ_AZGA01000002.1"/>
</dbReference>
<evidence type="ECO:0000256" key="7">
    <source>
        <dbReference type="ARBA" id="ARBA00023239"/>
    </source>
</evidence>
<evidence type="ECO:0000313" key="11">
    <source>
        <dbReference type="Proteomes" id="UP000051236"/>
    </source>
</evidence>
<dbReference type="GO" id="GO:0019287">
    <property type="term" value="P:isopentenyl diphosphate biosynthetic process, mevalonate pathway"/>
    <property type="evidence" value="ECO:0007669"/>
    <property type="project" value="InterPro"/>
</dbReference>
<name>X0PI03_9LACO</name>
<dbReference type="FunFam" id="3.30.230.10:FF:000072">
    <property type="entry name" value="Diphosphomevalonate decarboxylase"/>
    <property type="match status" value="1"/>
</dbReference>
<dbReference type="SUPFAM" id="SSF55060">
    <property type="entry name" value="GHMP Kinase, C-terminal domain"/>
    <property type="match status" value="1"/>
</dbReference>
<evidence type="ECO:0000256" key="6">
    <source>
        <dbReference type="ARBA" id="ARBA00023098"/>
    </source>
</evidence>
<keyword evidence="4" id="KW-0547">Nucleotide-binding</keyword>
<evidence type="ECO:0000313" key="10">
    <source>
        <dbReference type="EMBL" id="KRM36479.1"/>
    </source>
</evidence>
<evidence type="ECO:0000259" key="8">
    <source>
        <dbReference type="Pfam" id="PF18376"/>
    </source>
</evidence>
<sequence length="333" mass="35546">MQTYTAIAHTNIALIKYWGKKDDKFIIPFNNSLSLTLDRFYTKTSAQPITAATDSFVLDGQAQSGAALSKVTSFLDILRAETGSTQRLAINSTNHVPTAAGLASSASGFAALTLASCAAFGLQLPRRTLSRLARRGSGSACRSIYGGFVEWKKGQDDLTSFATPLAANEQVDLDIAMIALVVSAQAKKVTSRQGMATTVATSPFYPAFVKSCETDLLAIKQAIDAQDLEKVGQIAESNALKMHATNLGATPPFSYFLPETLVAIAAIQQLRAKGFLCYFTMDAGPNVKVICRGQEALKIQAELQALLPNTEMLLAYPGPGAKIVNSESLKEAH</sequence>
<accession>X0PI03</accession>
<dbReference type="InterPro" id="IPR020568">
    <property type="entry name" value="Ribosomal_Su5_D2-typ_SF"/>
</dbReference>
<dbReference type="AlphaFoldDB" id="X0PI03"/>
<keyword evidence="7" id="KW-0456">Lyase</keyword>
<feature type="domain" description="Diphosphomevalonate decarboxylase-like N-terminal" evidence="9">
    <location>
        <begin position="8"/>
        <end position="162"/>
    </location>
</feature>